<protein>
    <recommendedName>
        <fullName evidence="2">histidine kinase</fullName>
        <ecNumber evidence="2">2.7.13.3</ecNumber>
    </recommendedName>
</protein>
<evidence type="ECO:0000256" key="5">
    <source>
        <dbReference type="ARBA" id="ARBA00022777"/>
    </source>
</evidence>
<dbReference type="SUPFAM" id="SSF55874">
    <property type="entry name" value="ATPase domain of HSP90 chaperone/DNA topoisomerase II/histidine kinase"/>
    <property type="match status" value="1"/>
</dbReference>
<dbReference type="Proteomes" id="UP001597601">
    <property type="component" value="Unassembled WGS sequence"/>
</dbReference>
<evidence type="ECO:0000256" key="3">
    <source>
        <dbReference type="ARBA" id="ARBA00022553"/>
    </source>
</evidence>
<keyword evidence="6" id="KW-0812">Transmembrane</keyword>
<proteinExistence type="predicted"/>
<dbReference type="Pfam" id="PF02518">
    <property type="entry name" value="HATPase_c"/>
    <property type="match status" value="1"/>
</dbReference>
<accession>A0ABW5XLI1</accession>
<evidence type="ECO:0000259" key="7">
    <source>
        <dbReference type="PROSITE" id="PS50109"/>
    </source>
</evidence>
<feature type="transmembrane region" description="Helical" evidence="6">
    <location>
        <begin position="164"/>
        <end position="181"/>
    </location>
</feature>
<dbReference type="PANTHER" id="PTHR43047:SF72">
    <property type="entry name" value="OSMOSENSING HISTIDINE PROTEIN KINASE SLN1"/>
    <property type="match status" value="1"/>
</dbReference>
<dbReference type="CDD" id="cd00082">
    <property type="entry name" value="HisKA"/>
    <property type="match status" value="1"/>
</dbReference>
<dbReference type="InterPro" id="IPR004358">
    <property type="entry name" value="Sig_transdc_His_kin-like_C"/>
</dbReference>
<evidence type="ECO:0000256" key="2">
    <source>
        <dbReference type="ARBA" id="ARBA00012438"/>
    </source>
</evidence>
<evidence type="ECO:0000256" key="4">
    <source>
        <dbReference type="ARBA" id="ARBA00022679"/>
    </source>
</evidence>
<dbReference type="GO" id="GO:0016301">
    <property type="term" value="F:kinase activity"/>
    <property type="evidence" value="ECO:0007669"/>
    <property type="project" value="UniProtKB-KW"/>
</dbReference>
<dbReference type="PROSITE" id="PS50109">
    <property type="entry name" value="HIS_KIN"/>
    <property type="match status" value="1"/>
</dbReference>
<dbReference type="EMBL" id="JBHUON010000002">
    <property type="protein sequence ID" value="MFD2863766.1"/>
    <property type="molecule type" value="Genomic_DNA"/>
</dbReference>
<keyword evidence="9" id="KW-1185">Reference proteome</keyword>
<keyword evidence="4" id="KW-0808">Transferase</keyword>
<dbReference type="InterPro" id="IPR003661">
    <property type="entry name" value="HisK_dim/P_dom"/>
</dbReference>
<name>A0ABW5XLI1_9SPHI</name>
<feature type="domain" description="Histidine kinase" evidence="7">
    <location>
        <begin position="226"/>
        <end position="441"/>
    </location>
</feature>
<dbReference type="InterPro" id="IPR005467">
    <property type="entry name" value="His_kinase_dom"/>
</dbReference>
<dbReference type="Gene3D" id="3.30.565.10">
    <property type="entry name" value="Histidine kinase-like ATPase, C-terminal domain"/>
    <property type="match status" value="1"/>
</dbReference>
<feature type="transmembrane region" description="Helical" evidence="6">
    <location>
        <begin position="102"/>
        <end position="118"/>
    </location>
</feature>
<feature type="transmembrane region" description="Helical" evidence="6">
    <location>
        <begin position="125"/>
        <end position="144"/>
    </location>
</feature>
<keyword evidence="6" id="KW-1133">Transmembrane helix</keyword>
<feature type="transmembrane region" description="Helical" evidence="6">
    <location>
        <begin position="80"/>
        <end position="96"/>
    </location>
</feature>
<feature type="transmembrane region" description="Helical" evidence="6">
    <location>
        <begin position="47"/>
        <end position="68"/>
    </location>
</feature>
<keyword evidence="3" id="KW-0597">Phosphoprotein</keyword>
<dbReference type="EC" id="2.7.13.3" evidence="2"/>
<dbReference type="CDD" id="cd00075">
    <property type="entry name" value="HATPase"/>
    <property type="match status" value="1"/>
</dbReference>
<dbReference type="RefSeq" id="WP_377123610.1">
    <property type="nucleotide sequence ID" value="NZ_JBHUON010000002.1"/>
</dbReference>
<sequence length="446" mass="50279">MIKTIPLKWRELTGSASDFSLESRIFHSISLCLVMLAGFYVPYDIFAGLYVAGGSSLIFSLLFFYQFYHSRYKGIRHNSIFLGLTGLILFSINYFANSGIHGSTDVIWPAFLLLLFAVSPYRHHLTWLIVYLLAFMALHLVAYQYPQLVSYPFDAGKGQLIDRITAFPLPVICIYVVMKYMRRSHDKERKAAEEKAIAIEVRNEQISHQRDLLEKSNAEKNKLMSIISHDLRAPLVNIHGYLELLNSNEVNEEQRPRFEQELLAATNNTMEMLGNLLHWSKSQMEGPLVNLQVLNLLDAIKSTLEMGKMQAQRKGIVLSYQIDPNFWVAADINMLQMVVRNLVSNAIKFTPTGGAISVDACLDGGEYRVTIMDNGQGIDHDKQANIFSLHSQPAYGTNNEKGVGLGLLLCKEYIEHQGGRITFESATGTGSSFYIFVPVAKMDQMA</sequence>
<evidence type="ECO:0000256" key="1">
    <source>
        <dbReference type="ARBA" id="ARBA00000085"/>
    </source>
</evidence>
<dbReference type="PRINTS" id="PR00344">
    <property type="entry name" value="BCTRLSENSOR"/>
</dbReference>
<dbReference type="InterPro" id="IPR036097">
    <property type="entry name" value="HisK_dim/P_sf"/>
</dbReference>
<evidence type="ECO:0000313" key="9">
    <source>
        <dbReference type="Proteomes" id="UP001597601"/>
    </source>
</evidence>
<dbReference type="SUPFAM" id="SSF47384">
    <property type="entry name" value="Homodimeric domain of signal transducing histidine kinase"/>
    <property type="match status" value="1"/>
</dbReference>
<comment type="catalytic activity">
    <reaction evidence="1">
        <text>ATP + protein L-histidine = ADP + protein N-phospho-L-histidine.</text>
        <dbReference type="EC" id="2.7.13.3"/>
    </reaction>
</comment>
<gene>
    <name evidence="8" type="ORF">ACFSYC_03610</name>
</gene>
<reference evidence="9" key="1">
    <citation type="journal article" date="2019" name="Int. J. Syst. Evol. Microbiol.">
        <title>The Global Catalogue of Microorganisms (GCM) 10K type strain sequencing project: providing services to taxonomists for standard genome sequencing and annotation.</title>
        <authorList>
            <consortium name="The Broad Institute Genomics Platform"/>
            <consortium name="The Broad Institute Genome Sequencing Center for Infectious Disease"/>
            <person name="Wu L."/>
            <person name="Ma J."/>
        </authorList>
    </citation>
    <scope>NUCLEOTIDE SEQUENCE [LARGE SCALE GENOMIC DNA]</scope>
    <source>
        <strain evidence="9">KCTC 52232</strain>
    </source>
</reference>
<dbReference type="Pfam" id="PF00512">
    <property type="entry name" value="HisKA"/>
    <property type="match status" value="1"/>
</dbReference>
<comment type="caution">
    <text evidence="8">The sequence shown here is derived from an EMBL/GenBank/DDBJ whole genome shotgun (WGS) entry which is preliminary data.</text>
</comment>
<dbReference type="SMART" id="SM00387">
    <property type="entry name" value="HATPase_c"/>
    <property type="match status" value="1"/>
</dbReference>
<dbReference type="Gene3D" id="1.10.287.130">
    <property type="match status" value="1"/>
</dbReference>
<dbReference type="PANTHER" id="PTHR43047">
    <property type="entry name" value="TWO-COMPONENT HISTIDINE PROTEIN KINASE"/>
    <property type="match status" value="1"/>
</dbReference>
<keyword evidence="6" id="KW-0472">Membrane</keyword>
<keyword evidence="5 8" id="KW-0418">Kinase</keyword>
<evidence type="ECO:0000256" key="6">
    <source>
        <dbReference type="SAM" id="Phobius"/>
    </source>
</evidence>
<evidence type="ECO:0000313" key="8">
    <source>
        <dbReference type="EMBL" id="MFD2863766.1"/>
    </source>
</evidence>
<dbReference type="InterPro" id="IPR036890">
    <property type="entry name" value="HATPase_C_sf"/>
</dbReference>
<dbReference type="InterPro" id="IPR003594">
    <property type="entry name" value="HATPase_dom"/>
</dbReference>
<feature type="transmembrane region" description="Helical" evidence="6">
    <location>
        <begin position="21"/>
        <end position="41"/>
    </location>
</feature>
<organism evidence="8 9">
    <name type="scientific">Mucilaginibacter antarcticus</name>
    <dbReference type="NCBI Taxonomy" id="1855725"/>
    <lineage>
        <taxon>Bacteria</taxon>
        <taxon>Pseudomonadati</taxon>
        <taxon>Bacteroidota</taxon>
        <taxon>Sphingobacteriia</taxon>
        <taxon>Sphingobacteriales</taxon>
        <taxon>Sphingobacteriaceae</taxon>
        <taxon>Mucilaginibacter</taxon>
    </lineage>
</organism>
<dbReference type="SMART" id="SM00388">
    <property type="entry name" value="HisKA"/>
    <property type="match status" value="1"/>
</dbReference>